<keyword evidence="1" id="KW-0472">Membrane</keyword>
<comment type="caution">
    <text evidence="2">The sequence shown here is derived from an EMBL/GenBank/DDBJ whole genome shotgun (WGS) entry which is preliminary data.</text>
</comment>
<feature type="transmembrane region" description="Helical" evidence="1">
    <location>
        <begin position="241"/>
        <end position="261"/>
    </location>
</feature>
<keyword evidence="3" id="KW-1185">Reference proteome</keyword>
<feature type="transmembrane region" description="Helical" evidence="1">
    <location>
        <begin position="34"/>
        <end position="57"/>
    </location>
</feature>
<gene>
    <name evidence="2" type="ORF">DC366_16485</name>
</gene>
<evidence type="ECO:0000256" key="1">
    <source>
        <dbReference type="SAM" id="Phobius"/>
    </source>
</evidence>
<evidence type="ECO:0000313" key="2">
    <source>
        <dbReference type="EMBL" id="PVA08896.1"/>
    </source>
</evidence>
<keyword evidence="1" id="KW-1133">Transmembrane helix</keyword>
<reference evidence="2 3" key="1">
    <citation type="submission" date="2018-04" db="EMBL/GenBank/DDBJ databases">
        <title>Pelagivirga bohaiensis gen. nov., sp. nov., a bacterium isolated from the Bohai Sea.</title>
        <authorList>
            <person name="Ji X."/>
        </authorList>
    </citation>
    <scope>NUCLEOTIDE SEQUENCE [LARGE SCALE GENOMIC DNA]</scope>
    <source>
        <strain evidence="2 3">BH-SD19</strain>
    </source>
</reference>
<feature type="transmembrane region" description="Helical" evidence="1">
    <location>
        <begin position="197"/>
        <end position="221"/>
    </location>
</feature>
<feature type="transmembrane region" description="Helical" evidence="1">
    <location>
        <begin position="78"/>
        <end position="98"/>
    </location>
</feature>
<dbReference type="EMBL" id="QCYH01000014">
    <property type="protein sequence ID" value="PVA08896.1"/>
    <property type="molecule type" value="Genomic_DNA"/>
</dbReference>
<dbReference type="AlphaFoldDB" id="A0A2T7G3B2"/>
<feature type="transmembrane region" description="Helical" evidence="1">
    <location>
        <begin position="295"/>
        <end position="315"/>
    </location>
</feature>
<organism evidence="2 3">
    <name type="scientific">Pelagivirga sediminicola</name>
    <dbReference type="NCBI Taxonomy" id="2170575"/>
    <lineage>
        <taxon>Bacteria</taxon>
        <taxon>Pseudomonadati</taxon>
        <taxon>Pseudomonadota</taxon>
        <taxon>Alphaproteobacteria</taxon>
        <taxon>Rhodobacterales</taxon>
        <taxon>Paracoccaceae</taxon>
        <taxon>Pelagivirga</taxon>
    </lineage>
</organism>
<protein>
    <submittedName>
        <fullName evidence="2">Uncharacterized protein</fullName>
    </submittedName>
</protein>
<evidence type="ECO:0000313" key="3">
    <source>
        <dbReference type="Proteomes" id="UP000244446"/>
    </source>
</evidence>
<name>A0A2T7G3B2_9RHOB</name>
<accession>A0A2T7G3B2</accession>
<proteinExistence type="predicted"/>
<feature type="transmembrane region" description="Helical" evidence="1">
    <location>
        <begin position="268"/>
        <end position="289"/>
    </location>
</feature>
<feature type="transmembrane region" description="Helical" evidence="1">
    <location>
        <begin position="166"/>
        <end position="190"/>
    </location>
</feature>
<dbReference type="PANTHER" id="PTHR43044:SF2">
    <property type="entry name" value="POLYSULPHIDE REDUCTASE NRFD"/>
    <property type="match status" value="1"/>
</dbReference>
<dbReference type="PANTHER" id="PTHR43044">
    <property type="match status" value="1"/>
</dbReference>
<sequence length="321" mass="32912">MPGPAAAALLLLAAAAAMIVAVLTLDPVALARGALAGWLFCLSVCTGASVWLLIGALTGGRWLVRAAPVLGVLARGTWAVALLGVALVPLAPLLFPWWEGETDPALWFDVPFFALRGAAVLILWSVLGFVAMRPLPPVLAALALTLYALAVSVASADWVLSLDPGFVSTAFGAHLAVLQLALALAAVAVLSGGDGDIGGLLLVCVLGVFYLAAMEYVVSWTGNLPHKAAWYLARQDGWGPGWLWLSFIVGIAGPFAALLSSRIRKSAAALRVIGGAMLVGGLAHLVWLLAPECGAVGMVAIATVAAALSLALLIAGGRHER</sequence>
<feature type="transmembrane region" description="Helical" evidence="1">
    <location>
        <begin position="110"/>
        <end position="131"/>
    </location>
</feature>
<dbReference type="Proteomes" id="UP000244446">
    <property type="component" value="Unassembled WGS sequence"/>
</dbReference>
<feature type="transmembrane region" description="Helical" evidence="1">
    <location>
        <begin position="138"/>
        <end position="160"/>
    </location>
</feature>
<keyword evidence="1" id="KW-0812">Transmembrane</keyword>